<dbReference type="Proteomes" id="UP001228636">
    <property type="component" value="Unassembled WGS sequence"/>
</dbReference>
<dbReference type="PANTHER" id="PTHR46401">
    <property type="entry name" value="GLYCOSYLTRANSFERASE WBBK-RELATED"/>
    <property type="match status" value="1"/>
</dbReference>
<dbReference type="GO" id="GO:0016757">
    <property type="term" value="F:glycosyltransferase activity"/>
    <property type="evidence" value="ECO:0007669"/>
    <property type="project" value="UniProtKB-KW"/>
</dbReference>
<protein>
    <submittedName>
        <fullName evidence="3">Glycosyltransferase</fullName>
        <ecNumber evidence="3">2.4.-.-</ecNumber>
    </submittedName>
</protein>
<dbReference type="Pfam" id="PF00534">
    <property type="entry name" value="Glycos_transf_1"/>
    <property type="match status" value="1"/>
</dbReference>
<keyword evidence="1 3" id="KW-0808">Transferase</keyword>
<sequence>MKFGIITHAVHKIKDGQIYGYEPYVREMNLWGKHVDEIIILAPITEEEITSIEIAYHHINVKVMPIPNFDITSVKNLLRSLLVIPKICCEIYKVMKQVDHIHLRCPGNIGLLGCLVQILFPSKPKTAKYAGNWDPNSQQPITYKFQKWLLGNTFLTKKIKVLVYGDWPNQTKNILPFFTASYHQNEIIEIPTKELTKQMKLIFVGGFTLGKQPLLSVQSAHELIKKGYNVCLGMYGDGVMRGELESYISKHQLEKYVTLHGNVNKDVVKTAFQEAHFLIFISKSEGWPKVVAEAMFWGCLPISSDVSCVGYMLGENTRGSVLKPEASTEDIVTEIKSYLENENKYQEKVLEAKKWSQNYTLDTFEAAIKELLKNG</sequence>
<dbReference type="PANTHER" id="PTHR46401:SF2">
    <property type="entry name" value="GLYCOSYLTRANSFERASE WBBK-RELATED"/>
    <property type="match status" value="1"/>
</dbReference>
<dbReference type="EC" id="2.4.-.-" evidence="3"/>
<dbReference type="InterPro" id="IPR001296">
    <property type="entry name" value="Glyco_trans_1"/>
</dbReference>
<evidence type="ECO:0000256" key="1">
    <source>
        <dbReference type="ARBA" id="ARBA00022679"/>
    </source>
</evidence>
<accession>A0AAJ1QWL7</accession>
<evidence type="ECO:0000259" key="2">
    <source>
        <dbReference type="Pfam" id="PF00534"/>
    </source>
</evidence>
<dbReference type="RefSeq" id="WP_261973577.1">
    <property type="nucleotide sequence ID" value="NZ_CP103460.1"/>
</dbReference>
<dbReference type="AlphaFoldDB" id="A0AAJ1QWL7"/>
<organism evidence="3 4">
    <name type="scientific">Polaribacter sejongensis</name>
    <dbReference type="NCBI Taxonomy" id="985043"/>
    <lineage>
        <taxon>Bacteria</taxon>
        <taxon>Pseudomonadati</taxon>
        <taxon>Bacteroidota</taxon>
        <taxon>Flavobacteriia</taxon>
        <taxon>Flavobacteriales</taxon>
        <taxon>Flavobacteriaceae</taxon>
    </lineage>
</organism>
<name>A0AAJ1QWL7_9FLAO</name>
<proteinExistence type="predicted"/>
<dbReference type="Gene3D" id="3.40.50.2000">
    <property type="entry name" value="Glycogen Phosphorylase B"/>
    <property type="match status" value="2"/>
</dbReference>
<dbReference type="EMBL" id="JAUFQH010000004">
    <property type="protein sequence ID" value="MDN3618931.1"/>
    <property type="molecule type" value="Genomic_DNA"/>
</dbReference>
<reference evidence="3 4" key="1">
    <citation type="journal article" date="2014" name="Int. J. Syst. Evol. Microbiol.">
        <title>Complete genome sequence of Corynebacterium casei LMG S-19264T (=DSM 44701T), isolated from a smear-ripened cheese.</title>
        <authorList>
            <consortium name="US DOE Joint Genome Institute (JGI-PGF)"/>
            <person name="Walter F."/>
            <person name="Albersmeier A."/>
            <person name="Kalinowski J."/>
            <person name="Ruckert C."/>
        </authorList>
    </citation>
    <scope>NUCLEOTIDE SEQUENCE [LARGE SCALE GENOMIC DNA]</scope>
    <source>
        <strain evidence="3 4">CECT 8670</strain>
    </source>
</reference>
<evidence type="ECO:0000313" key="4">
    <source>
        <dbReference type="Proteomes" id="UP001228636"/>
    </source>
</evidence>
<feature type="domain" description="Glycosyl transferase family 1" evidence="2">
    <location>
        <begin position="194"/>
        <end position="353"/>
    </location>
</feature>
<dbReference type="SUPFAM" id="SSF53756">
    <property type="entry name" value="UDP-Glycosyltransferase/glycogen phosphorylase"/>
    <property type="match status" value="1"/>
</dbReference>
<evidence type="ECO:0000313" key="3">
    <source>
        <dbReference type="EMBL" id="MDN3618931.1"/>
    </source>
</evidence>
<comment type="caution">
    <text evidence="3">The sequence shown here is derived from an EMBL/GenBank/DDBJ whole genome shotgun (WGS) entry which is preliminary data.</text>
</comment>
<keyword evidence="3" id="KW-0328">Glycosyltransferase</keyword>
<gene>
    <name evidence="3" type="ORF">QWY81_05595</name>
</gene>